<dbReference type="Gene3D" id="2.60.220.50">
    <property type="match status" value="1"/>
</dbReference>
<dbReference type="InterPro" id="IPR000203">
    <property type="entry name" value="GPS"/>
</dbReference>
<gene>
    <name evidence="15" type="primary">LOC116301374</name>
</gene>
<dbReference type="OrthoDB" id="347083at2759"/>
<dbReference type="PRINTS" id="PR00249">
    <property type="entry name" value="GPCRSECRETIN"/>
</dbReference>
<dbReference type="AlphaFoldDB" id="A0A6P8IIA8"/>
<evidence type="ECO:0000259" key="12">
    <source>
        <dbReference type="PROSITE" id="PS50261"/>
    </source>
</evidence>
<evidence type="ECO:0000256" key="4">
    <source>
        <dbReference type="ARBA" id="ARBA00022989"/>
    </source>
</evidence>
<dbReference type="Gene3D" id="1.20.1070.10">
    <property type="entry name" value="Rhodopsin 7-helix transmembrane proteins"/>
    <property type="match status" value="1"/>
</dbReference>
<dbReference type="Proteomes" id="UP000515163">
    <property type="component" value="Unplaced"/>
</dbReference>
<comment type="subcellular location">
    <subcellularLocation>
        <location evidence="1">Membrane</location>
        <topology evidence="1">Multi-pass membrane protein</topology>
    </subcellularLocation>
</comment>
<dbReference type="RefSeq" id="XP_031566278.1">
    <property type="nucleotide sequence ID" value="XM_031710418.1"/>
</dbReference>
<evidence type="ECO:0000256" key="7">
    <source>
        <dbReference type="SAM" id="MobiDB-lite"/>
    </source>
</evidence>
<keyword evidence="4 8" id="KW-1133">Transmembrane helix</keyword>
<evidence type="ECO:0000259" key="13">
    <source>
        <dbReference type="PROSITE" id="PS51820"/>
    </source>
</evidence>
<dbReference type="Pfam" id="PF01825">
    <property type="entry name" value="GPS"/>
    <property type="match status" value="1"/>
</dbReference>
<feature type="compositionally biased region" description="Basic and acidic residues" evidence="7">
    <location>
        <begin position="901"/>
        <end position="921"/>
    </location>
</feature>
<dbReference type="FunFam" id="1.20.1070.10:FF:000073">
    <property type="entry name" value="Adhesion G-protein coupled receptor D1"/>
    <property type="match status" value="1"/>
</dbReference>
<dbReference type="InterPro" id="IPR017981">
    <property type="entry name" value="GPCR_2-like_7TM"/>
</dbReference>
<dbReference type="PROSITE" id="PS50261">
    <property type="entry name" value="G_PROTEIN_RECEP_F2_4"/>
    <property type="match status" value="1"/>
</dbReference>
<feature type="domain" description="G-protein coupled receptors family 2 profile 2" evidence="12">
    <location>
        <begin position="629"/>
        <end position="870"/>
    </location>
</feature>
<feature type="domain" description="PA14" evidence="13">
    <location>
        <begin position="170"/>
        <end position="325"/>
    </location>
</feature>
<dbReference type="InterPro" id="IPR016187">
    <property type="entry name" value="CTDL_fold"/>
</dbReference>
<dbReference type="Pfam" id="PF00002">
    <property type="entry name" value="7tm_2"/>
    <property type="match status" value="1"/>
</dbReference>
<proteinExistence type="predicted"/>
<evidence type="ECO:0000313" key="15">
    <source>
        <dbReference type="RefSeq" id="XP_031566278.1"/>
    </source>
</evidence>
<feature type="chain" id="PRO_5028267003" evidence="9">
    <location>
        <begin position="30"/>
        <end position="933"/>
    </location>
</feature>
<dbReference type="KEGG" id="aten:116301374"/>
<feature type="region of interest" description="Disordered" evidence="7">
    <location>
        <begin position="895"/>
        <end position="933"/>
    </location>
</feature>
<feature type="transmembrane region" description="Helical" evidence="8">
    <location>
        <begin position="821"/>
        <end position="840"/>
    </location>
</feature>
<evidence type="ECO:0000259" key="10">
    <source>
        <dbReference type="PROSITE" id="PS50041"/>
    </source>
</evidence>
<dbReference type="PROSITE" id="PS51820">
    <property type="entry name" value="PA14"/>
    <property type="match status" value="1"/>
</dbReference>
<dbReference type="Gene3D" id="2.60.120.1560">
    <property type="match status" value="1"/>
</dbReference>
<dbReference type="PANTHER" id="PTHR12011">
    <property type="entry name" value="ADHESION G-PROTEIN COUPLED RECEPTOR"/>
    <property type="match status" value="1"/>
</dbReference>
<feature type="domain" description="GAIN-B" evidence="11">
    <location>
        <begin position="459"/>
        <end position="616"/>
    </location>
</feature>
<evidence type="ECO:0000256" key="2">
    <source>
        <dbReference type="ARBA" id="ARBA00022692"/>
    </source>
</evidence>
<dbReference type="PROSITE" id="PS00650">
    <property type="entry name" value="G_PROTEIN_RECEP_F2_2"/>
    <property type="match status" value="1"/>
</dbReference>
<evidence type="ECO:0000256" key="1">
    <source>
        <dbReference type="ARBA" id="ARBA00004141"/>
    </source>
</evidence>
<dbReference type="SUPFAM" id="SSF56436">
    <property type="entry name" value="C-type lectin-like"/>
    <property type="match status" value="1"/>
</dbReference>
<evidence type="ECO:0000256" key="3">
    <source>
        <dbReference type="ARBA" id="ARBA00022729"/>
    </source>
</evidence>
<feature type="transmembrane region" description="Helical" evidence="8">
    <location>
        <begin position="846"/>
        <end position="869"/>
    </location>
</feature>
<dbReference type="InterPro" id="IPR057244">
    <property type="entry name" value="GAIN_B"/>
</dbReference>
<name>A0A6P8IIA8_ACTTE</name>
<keyword evidence="14" id="KW-1185">Reference proteome</keyword>
<feature type="signal peptide" evidence="9">
    <location>
        <begin position="1"/>
        <end position="29"/>
    </location>
</feature>
<keyword evidence="3 9" id="KW-0732">Signal</keyword>
<protein>
    <submittedName>
        <fullName evidence="15">Adhesion G protein-coupled receptor L2-like</fullName>
    </submittedName>
</protein>
<dbReference type="Pfam" id="PF00059">
    <property type="entry name" value="Lectin_C"/>
    <property type="match status" value="1"/>
</dbReference>
<keyword evidence="2 8" id="KW-0812">Transmembrane</keyword>
<accession>A0A6P8IIA8</accession>
<dbReference type="PROSITE" id="PS50221">
    <property type="entry name" value="GAIN_B"/>
    <property type="match status" value="1"/>
</dbReference>
<evidence type="ECO:0000259" key="11">
    <source>
        <dbReference type="PROSITE" id="PS50221"/>
    </source>
</evidence>
<dbReference type="PROSITE" id="PS50041">
    <property type="entry name" value="C_TYPE_LECTIN_2"/>
    <property type="match status" value="1"/>
</dbReference>
<dbReference type="InParanoid" id="A0A6P8IIA8"/>
<evidence type="ECO:0000313" key="14">
    <source>
        <dbReference type="Proteomes" id="UP000515163"/>
    </source>
</evidence>
<dbReference type="CDD" id="cd00037">
    <property type="entry name" value="CLECT"/>
    <property type="match status" value="1"/>
</dbReference>
<dbReference type="GO" id="GO:0004930">
    <property type="term" value="F:G protein-coupled receptor activity"/>
    <property type="evidence" value="ECO:0007669"/>
    <property type="project" value="InterPro"/>
</dbReference>
<feature type="compositionally biased region" description="Polar residues" evidence="7">
    <location>
        <begin position="922"/>
        <end position="933"/>
    </location>
</feature>
<dbReference type="GO" id="GO:0007166">
    <property type="term" value="P:cell surface receptor signaling pathway"/>
    <property type="evidence" value="ECO:0007669"/>
    <property type="project" value="InterPro"/>
</dbReference>
<dbReference type="InterPro" id="IPR017983">
    <property type="entry name" value="GPCR_2_secretin-like_CS"/>
</dbReference>
<keyword evidence="5 8" id="KW-0472">Membrane</keyword>
<feature type="transmembrane region" description="Helical" evidence="8">
    <location>
        <begin position="734"/>
        <end position="753"/>
    </location>
</feature>
<dbReference type="GO" id="GO:0005886">
    <property type="term" value="C:plasma membrane"/>
    <property type="evidence" value="ECO:0007669"/>
    <property type="project" value="TreeGrafter"/>
</dbReference>
<dbReference type="InterPro" id="IPR001304">
    <property type="entry name" value="C-type_lectin-like"/>
</dbReference>
<reference evidence="15" key="1">
    <citation type="submission" date="2025-08" db="UniProtKB">
        <authorList>
            <consortium name="RefSeq"/>
        </authorList>
    </citation>
    <scope>IDENTIFICATION</scope>
</reference>
<evidence type="ECO:0000256" key="9">
    <source>
        <dbReference type="SAM" id="SignalP"/>
    </source>
</evidence>
<sequence>MARHSIRKFISVVLFQCLVSWVCRHSSQAEDLITRRRHHHVYLFFPNGSTWNDNRKKCLNMSADLVSLETEDEWKFITNELQNMTNRFQDEWHVGLQRRGEVSSKAWFWLTGVRLNYDHWQPYQPSGDGRCVNIAREYLKSTGGFNDLACLGWYSPRGFICEMDTHRDRAKNGPVYTEKWINIGGYKIQNLTNHQKFPNRPDETYYVKSFHITNENVPDYGIRMRSYFLAPMTGNFTFNTACDDACMLFLSDGINPKNERRILYQDVAAGINDYKEKYKSEPQFLEEGKLYFMKILFKQGWGIELMDIAIELPNGVTEAPMSPDHLRRDVTSIDLPGKDCVKVGDPLYPDYKNCIDFTQKDKLDGVKMVLKELQSNIANTSNQSTPKILKNTMQTAARKITFLLDENVNTEKSEETSDEGLLVSREVENLGKMVAEKISNKDEPIVMEYPSIVMQIKKLNEDFVFPNNILEVPFPSNDEITIKRSKSDSVNYLVFSSLYKNLDDLIRENITTIDGSQEGKYFLNSRIISSSLVPRPAHMDRDAVRLRLDHKRYKTSKDQVMVCAFWKYNTSSENATGSWSTVGCRISRKESNENYTVCHCDHLTHFAVLMKVTVDDKDKPMSRSHIVALEAITYVGCSLSLIGEVLTIVTLTCLRLARTETNTIHLNLVTALGLAQIIFLSGIGATANRGVCKFVAIALHFFNLVAFCWMLVEGLWLYVMVVRVFDTGYNRIRRYVIAAWSIPAVIVVVTLVSSFDGYGTKNSCWLSVEKGTIWSFVVPVLVIVLVNAIILALVVREILKLYNPTPADETKLQSVRSGIKSATVLLPILGIAWVFGILAVNTETIVFQYLFAIFNSLQGFMIFIFHCVLNSEVRKAFRRKKQIWTDSHLFQCHSASPPPKYESEITSKETRSTSNGMEKRPPSSSSTSRIFLR</sequence>
<dbReference type="SMART" id="SM00303">
    <property type="entry name" value="GPS"/>
    <property type="match status" value="1"/>
</dbReference>
<feature type="transmembrane region" description="Helical" evidence="8">
    <location>
        <begin position="666"/>
        <end position="685"/>
    </location>
</feature>
<dbReference type="InterPro" id="IPR000832">
    <property type="entry name" value="GPCR_2_secretin-like"/>
</dbReference>
<dbReference type="InterPro" id="IPR037524">
    <property type="entry name" value="PA14/GLEYA"/>
</dbReference>
<evidence type="ECO:0000256" key="8">
    <source>
        <dbReference type="SAM" id="Phobius"/>
    </source>
</evidence>
<dbReference type="FunCoup" id="A0A6P8IIA8">
    <property type="interactions" value="664"/>
</dbReference>
<feature type="transmembrane region" description="Helical" evidence="8">
    <location>
        <begin position="631"/>
        <end position="654"/>
    </location>
</feature>
<dbReference type="InterPro" id="IPR046338">
    <property type="entry name" value="GAIN_dom_sf"/>
</dbReference>
<feature type="domain" description="C-type lectin" evidence="10">
    <location>
        <begin position="37"/>
        <end position="150"/>
    </location>
</feature>
<feature type="transmembrane region" description="Helical" evidence="8">
    <location>
        <begin position="697"/>
        <end position="722"/>
    </location>
</feature>
<dbReference type="Gene3D" id="3.10.100.10">
    <property type="entry name" value="Mannose-Binding Protein A, subunit A"/>
    <property type="match status" value="1"/>
</dbReference>
<dbReference type="SMART" id="SM00034">
    <property type="entry name" value="CLECT"/>
    <property type="match status" value="1"/>
</dbReference>
<evidence type="ECO:0000256" key="6">
    <source>
        <dbReference type="ARBA" id="ARBA00023157"/>
    </source>
</evidence>
<organism evidence="14 15">
    <name type="scientific">Actinia tenebrosa</name>
    <name type="common">Australian red waratah sea anemone</name>
    <dbReference type="NCBI Taxonomy" id="6105"/>
    <lineage>
        <taxon>Eukaryota</taxon>
        <taxon>Metazoa</taxon>
        <taxon>Cnidaria</taxon>
        <taxon>Anthozoa</taxon>
        <taxon>Hexacorallia</taxon>
        <taxon>Actiniaria</taxon>
        <taxon>Actiniidae</taxon>
        <taxon>Actinia</taxon>
    </lineage>
</organism>
<keyword evidence="6" id="KW-1015">Disulfide bond</keyword>
<dbReference type="GeneID" id="116301374"/>
<evidence type="ECO:0000256" key="5">
    <source>
        <dbReference type="ARBA" id="ARBA00023136"/>
    </source>
</evidence>
<dbReference type="SUPFAM" id="SSF81321">
    <property type="entry name" value="Family A G protein-coupled receptor-like"/>
    <property type="match status" value="1"/>
</dbReference>
<dbReference type="InterPro" id="IPR016186">
    <property type="entry name" value="C-type_lectin-like/link_sf"/>
</dbReference>
<feature type="transmembrane region" description="Helical" evidence="8">
    <location>
        <begin position="773"/>
        <end position="795"/>
    </location>
</feature>
<dbReference type="PANTHER" id="PTHR12011:SF347">
    <property type="entry name" value="FI21270P1-RELATED"/>
    <property type="match status" value="1"/>
</dbReference>